<name>A0ABD3VDP4_SINWO</name>
<dbReference type="PANTHER" id="PTHR24198:SF165">
    <property type="entry name" value="ANKYRIN REPEAT-CONTAINING PROTEIN-RELATED"/>
    <property type="match status" value="1"/>
</dbReference>
<evidence type="ECO:0000313" key="4">
    <source>
        <dbReference type="EMBL" id="KAL3859689.1"/>
    </source>
</evidence>
<dbReference type="Proteomes" id="UP001634394">
    <property type="component" value="Unassembled WGS sequence"/>
</dbReference>
<dbReference type="PANTHER" id="PTHR24198">
    <property type="entry name" value="ANKYRIN REPEAT AND PROTEIN KINASE DOMAIN-CONTAINING PROTEIN"/>
    <property type="match status" value="1"/>
</dbReference>
<dbReference type="InterPro" id="IPR036770">
    <property type="entry name" value="Ankyrin_rpt-contain_sf"/>
</dbReference>
<feature type="repeat" description="ANK" evidence="3">
    <location>
        <begin position="229"/>
        <end position="261"/>
    </location>
</feature>
<dbReference type="PROSITE" id="PS50297">
    <property type="entry name" value="ANK_REP_REGION"/>
    <property type="match status" value="4"/>
</dbReference>
<feature type="repeat" description="ANK" evidence="3">
    <location>
        <begin position="104"/>
        <end position="136"/>
    </location>
</feature>
<dbReference type="EMBL" id="JBJQND010000012">
    <property type="protein sequence ID" value="KAL3859689.1"/>
    <property type="molecule type" value="Genomic_DNA"/>
</dbReference>
<evidence type="ECO:0000256" key="1">
    <source>
        <dbReference type="ARBA" id="ARBA00022737"/>
    </source>
</evidence>
<protein>
    <submittedName>
        <fullName evidence="4">Uncharacterized protein</fullName>
    </submittedName>
</protein>
<organism evidence="4 5">
    <name type="scientific">Sinanodonta woodiana</name>
    <name type="common">Chinese pond mussel</name>
    <name type="synonym">Anodonta woodiana</name>
    <dbReference type="NCBI Taxonomy" id="1069815"/>
    <lineage>
        <taxon>Eukaryota</taxon>
        <taxon>Metazoa</taxon>
        <taxon>Spiralia</taxon>
        <taxon>Lophotrochozoa</taxon>
        <taxon>Mollusca</taxon>
        <taxon>Bivalvia</taxon>
        <taxon>Autobranchia</taxon>
        <taxon>Heteroconchia</taxon>
        <taxon>Palaeoheterodonta</taxon>
        <taxon>Unionida</taxon>
        <taxon>Unionoidea</taxon>
        <taxon>Unionidae</taxon>
        <taxon>Unioninae</taxon>
        <taxon>Sinanodonta</taxon>
    </lineage>
</organism>
<dbReference type="InterPro" id="IPR002110">
    <property type="entry name" value="Ankyrin_rpt"/>
</dbReference>
<dbReference type="Pfam" id="PF12796">
    <property type="entry name" value="Ank_2"/>
    <property type="match status" value="4"/>
</dbReference>
<feature type="repeat" description="ANK" evidence="3">
    <location>
        <begin position="316"/>
        <end position="348"/>
    </location>
</feature>
<dbReference type="SMART" id="SM00248">
    <property type="entry name" value="ANK"/>
    <property type="match status" value="14"/>
</dbReference>
<gene>
    <name evidence="4" type="ORF">ACJMK2_009896</name>
</gene>
<evidence type="ECO:0000313" key="5">
    <source>
        <dbReference type="Proteomes" id="UP001634394"/>
    </source>
</evidence>
<keyword evidence="1" id="KW-0677">Repeat</keyword>
<accession>A0ABD3VDP4</accession>
<dbReference type="Pfam" id="PF00023">
    <property type="entry name" value="Ank"/>
    <property type="match status" value="1"/>
</dbReference>
<dbReference type="PRINTS" id="PR01415">
    <property type="entry name" value="ANKYRIN"/>
</dbReference>
<comment type="caution">
    <text evidence="4">The sequence shown here is derived from an EMBL/GenBank/DDBJ whole genome shotgun (WGS) entry which is preliminary data.</text>
</comment>
<sequence>MASSDEMLHAAIRSGKFDEVQKLIDSGINLNHVYGMRGTALCAGIESRNIQMVKLLLKTGSDVNAQDWDGEPPLILALRKNCLDIARVLINHKKIAIDKVDPLTKKTALHFATENMMVDVVKWLITGGCDLNKADIESNIALHLAVSARFHDIVDILVSQKNCLIKFYNRAGMVPLHIACKSDDVQSVKLILGVIKERAKKKSNTDDLGELLMNENYLSVNVNSETIYEKDSCLHLAARNGNKEVLKLLISHGAKVNAKNNLGQTPILLACCLQSVSNSMKSSNHDNSVPEILLKAGADPNVRSHMRNWKPGPKNVEITPLVMSCICNNVELCRSLIKYGANINLCDSTGQSPLFTALDNNARQIAWYFLNEVSEINVNLQNHLGMTCLHAVLKCFNEKDLNEVYELTKAIFKHGGVLSPDKKGETPFVAALDYENAGVLQAILEETDINLRDFKINDQAGSSLLHVSARMGLIEISRILLAHGADIDALTHETGHTPLFEALHNDQTEMVEFLIQNGCDLSLDSSVWEDGESDNSEEEETSLDINDELLNFVHEESCCPKSLYLLTMISIRTHFHSNNLCFKHIDVLPVPEKLKRNLRYR</sequence>
<evidence type="ECO:0000256" key="3">
    <source>
        <dbReference type="PROSITE-ProRule" id="PRU00023"/>
    </source>
</evidence>
<dbReference type="SUPFAM" id="SSF48403">
    <property type="entry name" value="Ankyrin repeat"/>
    <property type="match status" value="2"/>
</dbReference>
<reference evidence="4 5" key="1">
    <citation type="submission" date="2024-11" db="EMBL/GenBank/DDBJ databases">
        <title>Chromosome-level genome assembly of the freshwater bivalve Anodonta woodiana.</title>
        <authorList>
            <person name="Chen X."/>
        </authorList>
    </citation>
    <scope>NUCLEOTIDE SEQUENCE [LARGE SCALE GENOMIC DNA]</scope>
    <source>
        <strain evidence="4">MN2024</strain>
        <tissue evidence="4">Gills</tissue>
    </source>
</reference>
<feature type="repeat" description="ANK" evidence="3">
    <location>
        <begin position="494"/>
        <end position="526"/>
    </location>
</feature>
<evidence type="ECO:0000256" key="2">
    <source>
        <dbReference type="ARBA" id="ARBA00023043"/>
    </source>
</evidence>
<dbReference type="PROSITE" id="PS50088">
    <property type="entry name" value="ANK_REPEAT"/>
    <property type="match status" value="6"/>
</dbReference>
<dbReference type="AlphaFoldDB" id="A0ABD3VDP4"/>
<proteinExistence type="predicted"/>
<feature type="repeat" description="ANK" evidence="3">
    <location>
        <begin position="460"/>
        <end position="492"/>
    </location>
</feature>
<keyword evidence="2 3" id="KW-0040">ANK repeat</keyword>
<feature type="repeat" description="ANK" evidence="3">
    <location>
        <begin position="36"/>
        <end position="68"/>
    </location>
</feature>
<keyword evidence="5" id="KW-1185">Reference proteome</keyword>
<dbReference type="Gene3D" id="1.25.40.20">
    <property type="entry name" value="Ankyrin repeat-containing domain"/>
    <property type="match status" value="4"/>
</dbReference>